<dbReference type="PIRSF" id="PIRSF008502">
    <property type="entry name" value="UCP008502"/>
    <property type="match status" value="1"/>
</dbReference>
<dbReference type="RefSeq" id="WP_182560775.1">
    <property type="nucleotide sequence ID" value="NZ_JACGWT010000004.1"/>
</dbReference>
<dbReference type="SUPFAM" id="SSF160379">
    <property type="entry name" value="SP0830-like"/>
    <property type="match status" value="1"/>
</dbReference>
<reference evidence="1 2" key="1">
    <citation type="submission" date="2020-07" db="EMBL/GenBank/DDBJ databases">
        <title>Sequencing the genomes of 1000 actinobacteria strains.</title>
        <authorList>
            <person name="Klenk H.-P."/>
        </authorList>
    </citation>
    <scope>NUCLEOTIDE SEQUENCE [LARGE SCALE GENOMIC DNA]</scope>
    <source>
        <strain evidence="1 2">DSM 100723</strain>
    </source>
</reference>
<dbReference type="EMBL" id="JACGWT010000004">
    <property type="protein sequence ID" value="MBA8795186.1"/>
    <property type="molecule type" value="Genomic_DNA"/>
</dbReference>
<evidence type="ECO:0000313" key="2">
    <source>
        <dbReference type="Proteomes" id="UP000523079"/>
    </source>
</evidence>
<proteinExistence type="predicted"/>
<organism evidence="1 2">
    <name type="scientific">Microlunatus kandeliicorticis</name>
    <dbReference type="NCBI Taxonomy" id="1759536"/>
    <lineage>
        <taxon>Bacteria</taxon>
        <taxon>Bacillati</taxon>
        <taxon>Actinomycetota</taxon>
        <taxon>Actinomycetes</taxon>
        <taxon>Propionibacteriales</taxon>
        <taxon>Propionibacteriaceae</taxon>
        <taxon>Microlunatus</taxon>
    </lineage>
</organism>
<name>A0A7W3ITY2_9ACTN</name>
<dbReference type="InterPro" id="IPR012545">
    <property type="entry name" value="DUF1697"/>
</dbReference>
<gene>
    <name evidence="1" type="ORF">FHX74_002814</name>
</gene>
<protein>
    <submittedName>
        <fullName evidence="1">Uncharacterized protein (DUF1697 family)</fullName>
    </submittedName>
</protein>
<keyword evidence="2" id="KW-1185">Reference proteome</keyword>
<dbReference type="Pfam" id="PF08002">
    <property type="entry name" value="DUF1697"/>
    <property type="match status" value="1"/>
</dbReference>
<dbReference type="PANTHER" id="PTHR36439">
    <property type="entry name" value="BLL4334 PROTEIN"/>
    <property type="match status" value="1"/>
</dbReference>
<accession>A0A7W3ITY2</accession>
<dbReference type="AlphaFoldDB" id="A0A7W3ITY2"/>
<evidence type="ECO:0000313" key="1">
    <source>
        <dbReference type="EMBL" id="MBA8795186.1"/>
    </source>
</evidence>
<dbReference type="Proteomes" id="UP000523079">
    <property type="component" value="Unassembled WGS sequence"/>
</dbReference>
<sequence length="176" mass="18616">MTKRLVVFLRGINVGGNRTVAMPALRSLVEELGYTDVATYINSGNLVVGTTRAAAAVTRELEQVFADTYGFPIPVMSRTPRALRHVLEANPFPEGDPKQVTVGFVAGRVPAGAAERIAALATPEERFELRAGEVFVDFAGGLGRSKLAAALDKAVGAPVTARNVRTVEKVLALAEG</sequence>
<dbReference type="Gene3D" id="3.30.70.1280">
    <property type="entry name" value="SP0830-like domains"/>
    <property type="match status" value="1"/>
</dbReference>
<comment type="caution">
    <text evidence="1">The sequence shown here is derived from an EMBL/GenBank/DDBJ whole genome shotgun (WGS) entry which is preliminary data.</text>
</comment>
<dbReference type="PANTHER" id="PTHR36439:SF1">
    <property type="entry name" value="DUF1697 DOMAIN-CONTAINING PROTEIN"/>
    <property type="match status" value="1"/>
</dbReference>